<dbReference type="EMBL" id="BAABKX010000024">
    <property type="protein sequence ID" value="GAA5062864.1"/>
    <property type="molecule type" value="Genomic_DNA"/>
</dbReference>
<evidence type="ECO:0008006" key="3">
    <source>
        <dbReference type="Google" id="ProtNLM"/>
    </source>
</evidence>
<proteinExistence type="predicted"/>
<evidence type="ECO:0000313" key="2">
    <source>
        <dbReference type="Proteomes" id="UP001501729"/>
    </source>
</evidence>
<accession>A0AAV3UQ29</accession>
<dbReference type="Proteomes" id="UP001501729">
    <property type="component" value="Unassembled WGS sequence"/>
</dbReference>
<evidence type="ECO:0000313" key="1">
    <source>
        <dbReference type="EMBL" id="GAA5062864.1"/>
    </source>
</evidence>
<sequence>METELSAMRTKDQLQRFENKAQLLRHIAEETWRDLDTLWGEYDEKVE</sequence>
<dbReference type="AlphaFoldDB" id="A0AAV3UQ29"/>
<comment type="caution">
    <text evidence="1">The sequence shown here is derived from an EMBL/GenBank/DDBJ whole genome shotgun (WGS) entry which is preliminary data.</text>
</comment>
<organism evidence="1 2">
    <name type="scientific">Haladaptatus pallidirubidus</name>
    <dbReference type="NCBI Taxonomy" id="1008152"/>
    <lineage>
        <taxon>Archaea</taxon>
        <taxon>Methanobacteriati</taxon>
        <taxon>Methanobacteriota</taxon>
        <taxon>Stenosarchaea group</taxon>
        <taxon>Halobacteria</taxon>
        <taxon>Halobacteriales</taxon>
        <taxon>Haladaptataceae</taxon>
        <taxon>Haladaptatus</taxon>
    </lineage>
</organism>
<name>A0AAV3UQ29_9EURY</name>
<protein>
    <recommendedName>
        <fullName evidence="3">Transposase</fullName>
    </recommendedName>
</protein>
<keyword evidence="2" id="KW-1185">Reference proteome</keyword>
<gene>
    <name evidence="1" type="ORF">GCM10025751_50690</name>
</gene>
<reference evidence="1 2" key="1">
    <citation type="journal article" date="2019" name="Int. J. Syst. Evol. Microbiol.">
        <title>The Global Catalogue of Microorganisms (GCM) 10K type strain sequencing project: providing services to taxonomists for standard genome sequencing and annotation.</title>
        <authorList>
            <consortium name="The Broad Institute Genomics Platform"/>
            <consortium name="The Broad Institute Genome Sequencing Center for Infectious Disease"/>
            <person name="Wu L."/>
            <person name="Ma J."/>
        </authorList>
    </citation>
    <scope>NUCLEOTIDE SEQUENCE [LARGE SCALE GENOMIC DNA]</scope>
    <source>
        <strain evidence="1 2">JCM 17504</strain>
    </source>
</reference>